<evidence type="ECO:0000256" key="8">
    <source>
        <dbReference type="ARBA" id="ARBA00023136"/>
    </source>
</evidence>
<feature type="transmembrane region" description="Helical" evidence="9">
    <location>
        <begin position="55"/>
        <end position="76"/>
    </location>
</feature>
<dbReference type="PANTHER" id="PTHR34308">
    <property type="entry name" value="COBALAMIN BIOSYNTHESIS PROTEIN CBIB"/>
    <property type="match status" value="1"/>
</dbReference>
<dbReference type="Pfam" id="PF03186">
    <property type="entry name" value="CobD_Cbib"/>
    <property type="match status" value="1"/>
</dbReference>
<dbReference type="GO" id="GO:0005886">
    <property type="term" value="C:plasma membrane"/>
    <property type="evidence" value="ECO:0007669"/>
    <property type="project" value="UniProtKB-SubCell"/>
</dbReference>
<evidence type="ECO:0000256" key="9">
    <source>
        <dbReference type="SAM" id="Phobius"/>
    </source>
</evidence>
<feature type="transmembrane region" description="Helical" evidence="9">
    <location>
        <begin position="288"/>
        <end position="307"/>
    </location>
</feature>
<evidence type="ECO:0000256" key="2">
    <source>
        <dbReference type="ARBA" id="ARBA00004953"/>
    </source>
</evidence>
<protein>
    <submittedName>
        <fullName evidence="10">Adenosylcobinamide-phosphate synthase</fullName>
        <ecNumber evidence="10">6.3.1.10</ecNumber>
    </submittedName>
</protein>
<dbReference type="PANTHER" id="PTHR34308:SF1">
    <property type="entry name" value="COBALAMIN BIOSYNTHESIS PROTEIN CBIB"/>
    <property type="match status" value="1"/>
</dbReference>
<proteinExistence type="inferred from homology"/>
<evidence type="ECO:0000256" key="4">
    <source>
        <dbReference type="ARBA" id="ARBA00022475"/>
    </source>
</evidence>
<dbReference type="InterPro" id="IPR004485">
    <property type="entry name" value="Cobalamin_biosynth_CobD/CbiB"/>
</dbReference>
<sequence>MTYEPVLVIALALLLDNALGEARRFHPLAGFGNAALLIEKLLNVDGGKGLKFRGVLALFMLLLPVLLLCLLLYSFFFSAWQTVLMDIVILYFAIGRKSLYQHALNVAEALEQNDLEKARQKISLIVSRDTGNLSQVKILTASLETLIENSSDAIFAAIVWYLLAGAPGVLIYRMVNTLDAMWGYKNSRYLSFGWAAAKLDDILNWLPARLTVLSFAVLSGFNRVWSMAFQQGMQCSSKNAGPVMAAGACALNIKLGGAAEYDGLTINKPELGCGHSPQAVDIKRGISLIDNSLILWLVLLFSVVVMIEVF</sequence>
<evidence type="ECO:0000256" key="3">
    <source>
        <dbReference type="ARBA" id="ARBA00006263"/>
    </source>
</evidence>
<accession>A0A3B0YD22</accession>
<dbReference type="HAMAP" id="MF_00024">
    <property type="entry name" value="CobD_CbiB"/>
    <property type="match status" value="1"/>
</dbReference>
<evidence type="ECO:0000256" key="7">
    <source>
        <dbReference type="ARBA" id="ARBA00022989"/>
    </source>
</evidence>
<dbReference type="EC" id="6.3.1.10" evidence="10"/>
<dbReference type="AlphaFoldDB" id="A0A3B0YD22"/>
<name>A0A3B0YD22_9ZZZZ</name>
<dbReference type="GO" id="GO:0043757">
    <property type="term" value="F:adenosylcobinamide-phosphate synthase activity"/>
    <property type="evidence" value="ECO:0007669"/>
    <property type="project" value="UniProtKB-EC"/>
</dbReference>
<keyword evidence="4" id="KW-1003">Cell membrane</keyword>
<dbReference type="UniPathway" id="UPA00148"/>
<keyword evidence="7 9" id="KW-1133">Transmembrane helix</keyword>
<dbReference type="NCBIfam" id="TIGR00380">
    <property type="entry name" value="cobal_cbiB"/>
    <property type="match status" value="1"/>
</dbReference>
<keyword evidence="5" id="KW-0169">Cobalamin biosynthesis</keyword>
<dbReference type="GO" id="GO:0009236">
    <property type="term" value="P:cobalamin biosynthetic process"/>
    <property type="evidence" value="ECO:0007669"/>
    <property type="project" value="UniProtKB-UniPathway"/>
</dbReference>
<gene>
    <name evidence="10" type="ORF">MNBD_GAMMA09-3477</name>
</gene>
<feature type="transmembrane region" description="Helical" evidence="9">
    <location>
        <begin position="153"/>
        <end position="175"/>
    </location>
</feature>
<evidence type="ECO:0000256" key="5">
    <source>
        <dbReference type="ARBA" id="ARBA00022573"/>
    </source>
</evidence>
<organism evidence="10">
    <name type="scientific">hydrothermal vent metagenome</name>
    <dbReference type="NCBI Taxonomy" id="652676"/>
    <lineage>
        <taxon>unclassified sequences</taxon>
        <taxon>metagenomes</taxon>
        <taxon>ecological metagenomes</taxon>
    </lineage>
</organism>
<keyword evidence="8 9" id="KW-0472">Membrane</keyword>
<reference evidence="10" key="1">
    <citation type="submission" date="2018-06" db="EMBL/GenBank/DDBJ databases">
        <authorList>
            <person name="Zhirakovskaya E."/>
        </authorList>
    </citation>
    <scope>NUCLEOTIDE SEQUENCE</scope>
</reference>
<comment type="subcellular location">
    <subcellularLocation>
        <location evidence="1">Cell membrane</location>
        <topology evidence="1">Multi-pass membrane protein</topology>
    </subcellularLocation>
</comment>
<evidence type="ECO:0000313" key="10">
    <source>
        <dbReference type="EMBL" id="VAW66266.1"/>
    </source>
</evidence>
<comment type="similarity">
    <text evidence="3">Belongs to the CobD/CbiB family.</text>
</comment>
<dbReference type="GO" id="GO:0048472">
    <property type="term" value="F:threonine-phosphate decarboxylase activity"/>
    <property type="evidence" value="ECO:0007669"/>
    <property type="project" value="InterPro"/>
</dbReference>
<evidence type="ECO:0000256" key="1">
    <source>
        <dbReference type="ARBA" id="ARBA00004651"/>
    </source>
</evidence>
<keyword evidence="6 9" id="KW-0812">Transmembrane</keyword>
<keyword evidence="10" id="KW-0436">Ligase</keyword>
<evidence type="ECO:0000256" key="6">
    <source>
        <dbReference type="ARBA" id="ARBA00022692"/>
    </source>
</evidence>
<dbReference type="EMBL" id="UOFI01000074">
    <property type="protein sequence ID" value="VAW66266.1"/>
    <property type="molecule type" value="Genomic_DNA"/>
</dbReference>
<comment type="pathway">
    <text evidence="2">Cofactor biosynthesis; adenosylcobalamin biosynthesis.</text>
</comment>